<evidence type="ECO:0000256" key="2">
    <source>
        <dbReference type="ARBA" id="ARBA00022475"/>
    </source>
</evidence>
<dbReference type="SMART" id="SM00100">
    <property type="entry name" value="cNMP"/>
    <property type="match status" value="1"/>
</dbReference>
<feature type="transmembrane region" description="Helical" evidence="9">
    <location>
        <begin position="725"/>
        <end position="743"/>
    </location>
</feature>
<keyword evidence="14" id="KW-1185">Reference proteome</keyword>
<dbReference type="SUPFAM" id="SSF52540">
    <property type="entry name" value="P-loop containing nucleoside triphosphate hydrolases"/>
    <property type="match status" value="1"/>
</dbReference>
<proteinExistence type="predicted"/>
<dbReference type="InterPro" id="IPR027417">
    <property type="entry name" value="P-loop_NTPase"/>
</dbReference>
<accession>A0ABV4Y4V6</accession>
<dbReference type="Pfam" id="PF25601">
    <property type="entry name" value="AAA_lid_14"/>
    <property type="match status" value="1"/>
</dbReference>
<keyword evidence="7" id="KW-0411">Iron-sulfur</keyword>
<dbReference type="InterPro" id="IPR000595">
    <property type="entry name" value="cNMP-bd_dom"/>
</dbReference>
<dbReference type="Gene3D" id="3.40.50.300">
    <property type="entry name" value="P-loop containing nucleotide triphosphate hydrolases"/>
    <property type="match status" value="1"/>
</dbReference>
<gene>
    <name evidence="13" type="ORF">ACE1B6_00660</name>
</gene>
<dbReference type="CDD" id="cd00009">
    <property type="entry name" value="AAA"/>
    <property type="match status" value="1"/>
</dbReference>
<reference evidence="13 14" key="1">
    <citation type="submission" date="2024-09" db="EMBL/GenBank/DDBJ databases">
        <title>Floridaenema gen nov. (Aerosakkonemataceae, Aerosakkonematales ord. nov., Cyanobacteria) from benthic tropical and subtropical fresh waters, with the description of four new species.</title>
        <authorList>
            <person name="Moretto J.A."/>
            <person name="Berthold D.E."/>
            <person name="Lefler F.W."/>
            <person name="Huang I.-S."/>
            <person name="Laughinghouse H. IV."/>
        </authorList>
    </citation>
    <scope>NUCLEOTIDE SEQUENCE [LARGE SCALE GENOMIC DNA]</scope>
    <source>
        <strain evidence="13 14">BLCC-F154</strain>
    </source>
</reference>
<feature type="domain" description="4Fe-4S ferredoxin-type" evidence="12">
    <location>
        <begin position="683"/>
        <end position="712"/>
    </location>
</feature>
<feature type="domain" description="Sigma-54 factor interaction" evidence="11">
    <location>
        <begin position="205"/>
        <end position="429"/>
    </location>
</feature>
<dbReference type="PANTHER" id="PTHR30224:SF4">
    <property type="entry name" value="ELECTRON TRANSPORT PROTEIN YCCM-RELATED"/>
    <property type="match status" value="1"/>
</dbReference>
<keyword evidence="8 9" id="KW-0472">Membrane</keyword>
<evidence type="ECO:0000259" key="10">
    <source>
        <dbReference type="PROSITE" id="PS50042"/>
    </source>
</evidence>
<dbReference type="CDD" id="cd00038">
    <property type="entry name" value="CAP_ED"/>
    <property type="match status" value="1"/>
</dbReference>
<protein>
    <submittedName>
        <fullName evidence="13">Cyclic nucleotide-binding domain-containing protein</fullName>
    </submittedName>
</protein>
<dbReference type="Pfam" id="PF00158">
    <property type="entry name" value="Sigma54_activat"/>
    <property type="match status" value="1"/>
</dbReference>
<dbReference type="InterPro" id="IPR017900">
    <property type="entry name" value="4Fe4S_Fe_S_CS"/>
</dbReference>
<dbReference type="EMBL" id="JBHFNS010000013">
    <property type="protein sequence ID" value="MFB2933767.1"/>
    <property type="molecule type" value="Genomic_DNA"/>
</dbReference>
<keyword evidence="2" id="KW-1003">Cell membrane</keyword>
<dbReference type="Gene3D" id="2.60.120.10">
    <property type="entry name" value="Jelly Rolls"/>
    <property type="match status" value="1"/>
</dbReference>
<dbReference type="Gene3D" id="1.10.8.60">
    <property type="match status" value="1"/>
</dbReference>
<dbReference type="InterPro" id="IPR002078">
    <property type="entry name" value="Sigma_54_int"/>
</dbReference>
<evidence type="ECO:0000256" key="6">
    <source>
        <dbReference type="ARBA" id="ARBA00023004"/>
    </source>
</evidence>
<dbReference type="PROSITE" id="PS50042">
    <property type="entry name" value="CNMP_BINDING_3"/>
    <property type="match status" value="1"/>
</dbReference>
<dbReference type="Pfam" id="PF12801">
    <property type="entry name" value="Fer4_5"/>
    <property type="match status" value="2"/>
</dbReference>
<feature type="transmembrane region" description="Helical" evidence="9">
    <location>
        <begin position="515"/>
        <end position="540"/>
    </location>
</feature>
<feature type="domain" description="Cyclic nucleotide-binding" evidence="10">
    <location>
        <begin position="53"/>
        <end position="156"/>
    </location>
</feature>
<evidence type="ECO:0000256" key="4">
    <source>
        <dbReference type="ARBA" id="ARBA00022741"/>
    </source>
</evidence>
<evidence type="ECO:0000313" key="14">
    <source>
        <dbReference type="Proteomes" id="UP001576776"/>
    </source>
</evidence>
<feature type="transmembrane region" description="Helical" evidence="9">
    <location>
        <begin position="763"/>
        <end position="788"/>
    </location>
</feature>
<keyword evidence="3" id="KW-0479">Metal-binding</keyword>
<dbReference type="InterPro" id="IPR017896">
    <property type="entry name" value="4Fe4S_Fe-S-bd"/>
</dbReference>
<evidence type="ECO:0000256" key="1">
    <source>
        <dbReference type="ARBA" id="ARBA00004236"/>
    </source>
</evidence>
<evidence type="ECO:0000256" key="3">
    <source>
        <dbReference type="ARBA" id="ARBA00022723"/>
    </source>
</evidence>
<dbReference type="InterPro" id="IPR014710">
    <property type="entry name" value="RmlC-like_jellyroll"/>
</dbReference>
<dbReference type="Proteomes" id="UP001576776">
    <property type="component" value="Unassembled WGS sequence"/>
</dbReference>
<evidence type="ECO:0000259" key="12">
    <source>
        <dbReference type="PROSITE" id="PS51379"/>
    </source>
</evidence>
<evidence type="ECO:0000259" key="11">
    <source>
        <dbReference type="PROSITE" id="PS50045"/>
    </source>
</evidence>
<evidence type="ECO:0000256" key="7">
    <source>
        <dbReference type="ARBA" id="ARBA00023014"/>
    </source>
</evidence>
<dbReference type="PROSITE" id="PS00198">
    <property type="entry name" value="4FE4S_FER_1"/>
    <property type="match status" value="1"/>
</dbReference>
<evidence type="ECO:0000256" key="8">
    <source>
        <dbReference type="ARBA" id="ARBA00023136"/>
    </source>
</evidence>
<organism evidence="13 14">
    <name type="scientific">Floridaenema fluviatile BLCC-F154</name>
    <dbReference type="NCBI Taxonomy" id="3153640"/>
    <lineage>
        <taxon>Bacteria</taxon>
        <taxon>Bacillati</taxon>
        <taxon>Cyanobacteriota</taxon>
        <taxon>Cyanophyceae</taxon>
        <taxon>Oscillatoriophycideae</taxon>
        <taxon>Aerosakkonematales</taxon>
        <taxon>Aerosakkonemataceae</taxon>
        <taxon>Floridanema</taxon>
        <taxon>Floridanema fluviatile</taxon>
    </lineage>
</organism>
<dbReference type="InterPro" id="IPR018490">
    <property type="entry name" value="cNMP-bd_dom_sf"/>
</dbReference>
<dbReference type="PANTHER" id="PTHR30224">
    <property type="entry name" value="ELECTRON TRANSPORT PROTEIN"/>
    <property type="match status" value="1"/>
</dbReference>
<keyword evidence="9" id="KW-0812">Transmembrane</keyword>
<keyword evidence="9" id="KW-1133">Transmembrane helix</keyword>
<feature type="transmembrane region" description="Helical" evidence="9">
    <location>
        <begin position="852"/>
        <end position="873"/>
    </location>
</feature>
<dbReference type="InterPro" id="IPR058031">
    <property type="entry name" value="AAA_lid_NorR"/>
</dbReference>
<keyword evidence="4" id="KW-0547">Nucleotide-binding</keyword>
<sequence length="902" mass="102436">MDTQTVPVHRSQPQLTQSLAEQTLPLGSGKPKLELVNQELVLEWVNWLTSQRIWMKLPQQTLTEIVHCLQYFTVEAGTPIYQKGQIPVGFYLLKSGTMEIAHLLPIGHSIIRYHHPGELFGYASLVEDSAEVYQSTAIAITNCEIGFLSLIDFTELSAKYPDIFPTINAILADELNRFALKICHEKTKIQSWQPYIQPVPKDENILGNSKATQKLAKQIQQAAENLQPVIFQARPGTGKTFLAGMIHAQSEVADRPFIEIDCAELPHREDGTINTDLLFGKAGKQSGIIAILERGTLLIDRGELLTCGDRDRLIHYCKTGYILPNSETTESNSPDINTEQPLQSWVRLILASPDPLEFPEIETIQIKLHPLVQRKADIPEFAQHFLEKFCRENNRPTLQLNRANWRRLLSYNYPGNLTELAEIIHRAVLNTAPEETEIPERLFWSVQSEKNAFRVDLLNQIPWLRPLLLSRWYPEGLWGIMMAIFVPTTLLGFFGPQTRDSSITLNLFWAWWWPMYLFLFAYIGRFWCTVCPFMITGEWLRRFSLWLFPRQQLPWNHKWLNRWGAWILFAGFVAIYLWEKLWDLPHKAYLSAWLLTIITAGAVIFSLIYERRLWCRHLCPIGGMNGLFAKLSLIELRSTQQICGSQCQTSSCYKGSKTTTLAFGEALPSEGQATEGCPLYSHPAQLTDNRDCMLCMSCLKGCPNRSAQLNLRFPASDLLDHHRGFAAEVALLLLLLGGVFMHHAQKILTWLGWSDLAIDSEHLLISIPVVIALLSIPTFLTYCTHAIAQWQDPEMPDYLTVIYAYLPFTLAANLAYYIPAAITEAGKVLPVFARTLGYSGAALPTITWSPDVAAFLQGLTLLSALVFSVYPLLRITHRPWLSNLPHFGLLIALAVINFWLIN</sequence>
<name>A0ABV4Y4V6_9CYAN</name>
<feature type="transmembrane region" description="Helical" evidence="9">
    <location>
        <begin position="560"/>
        <end position="578"/>
    </location>
</feature>
<comment type="caution">
    <text evidence="13">The sequence shown here is derived from an EMBL/GenBank/DDBJ whole genome shotgun (WGS) entry which is preliminary data.</text>
</comment>
<dbReference type="PROSITE" id="PS51379">
    <property type="entry name" value="4FE4S_FER_2"/>
    <property type="match status" value="1"/>
</dbReference>
<dbReference type="RefSeq" id="WP_413255302.1">
    <property type="nucleotide sequence ID" value="NZ_JBHFNS010000013.1"/>
</dbReference>
<dbReference type="InterPro" id="IPR052378">
    <property type="entry name" value="NosR_regulator"/>
</dbReference>
<dbReference type="SUPFAM" id="SSF51206">
    <property type="entry name" value="cAMP-binding domain-like"/>
    <property type="match status" value="1"/>
</dbReference>
<feature type="transmembrane region" description="Helical" evidence="9">
    <location>
        <begin position="800"/>
        <end position="818"/>
    </location>
</feature>
<evidence type="ECO:0000256" key="9">
    <source>
        <dbReference type="SAM" id="Phobius"/>
    </source>
</evidence>
<evidence type="ECO:0000256" key="5">
    <source>
        <dbReference type="ARBA" id="ARBA00022840"/>
    </source>
</evidence>
<evidence type="ECO:0000313" key="13">
    <source>
        <dbReference type="EMBL" id="MFB2933767.1"/>
    </source>
</evidence>
<feature type="transmembrane region" description="Helical" evidence="9">
    <location>
        <begin position="880"/>
        <end position="901"/>
    </location>
</feature>
<feature type="transmembrane region" description="Helical" evidence="9">
    <location>
        <begin position="590"/>
        <end position="609"/>
    </location>
</feature>
<feature type="transmembrane region" description="Helical" evidence="9">
    <location>
        <begin position="476"/>
        <end position="495"/>
    </location>
</feature>
<dbReference type="Pfam" id="PF00027">
    <property type="entry name" value="cNMP_binding"/>
    <property type="match status" value="1"/>
</dbReference>
<keyword evidence="5" id="KW-0067">ATP-binding</keyword>
<keyword evidence="6" id="KW-0408">Iron</keyword>
<comment type="subcellular location">
    <subcellularLocation>
        <location evidence="1">Cell membrane</location>
    </subcellularLocation>
</comment>
<dbReference type="PROSITE" id="PS50045">
    <property type="entry name" value="SIGMA54_INTERACT_4"/>
    <property type="match status" value="1"/>
</dbReference>